<proteinExistence type="predicted"/>
<accession>A0A409YLV6</accession>
<evidence type="ECO:0000313" key="2">
    <source>
        <dbReference type="EMBL" id="PPR04008.1"/>
    </source>
</evidence>
<gene>
    <name evidence="2" type="ORF">CVT24_010501</name>
</gene>
<dbReference type="AlphaFoldDB" id="A0A409YLV6"/>
<reference evidence="2 3" key="1">
    <citation type="journal article" date="2018" name="Evol. Lett.">
        <title>Horizontal gene cluster transfer increased hallucinogenic mushroom diversity.</title>
        <authorList>
            <person name="Reynolds H.T."/>
            <person name="Vijayakumar V."/>
            <person name="Gluck-Thaler E."/>
            <person name="Korotkin H.B."/>
            <person name="Matheny P.B."/>
            <person name="Slot J.C."/>
        </authorList>
    </citation>
    <scope>NUCLEOTIDE SEQUENCE [LARGE SCALE GENOMIC DNA]</scope>
    <source>
        <strain evidence="2 3">2629</strain>
    </source>
</reference>
<comment type="caution">
    <text evidence="2">The sequence shown here is derived from an EMBL/GenBank/DDBJ whole genome shotgun (WGS) entry which is preliminary data.</text>
</comment>
<evidence type="ECO:0008006" key="4">
    <source>
        <dbReference type="Google" id="ProtNLM"/>
    </source>
</evidence>
<sequence>MDSIETEFTPLHPAYRRISWPSSLENVPITLPEAFLPLLGHNVAPSGQAASVVKTYRDSLRAKEQEAQKKIMALQHELDIIQSEQRRLAKKALACDIILSVYRRLPNDIIYQIFTHCPSYLPPAQVQHMPTTFSHVSKAFRETIHGMSSQWQDLRVRESYYARFGPLSRGEAFDSRLKDLLNHFDRLSGPFPLKLTLGQRTLQEFEKCLHRHHDHRSTALEILSPPSSNPAVERLLQLVRIASEGGGGPQPNIQSLVIHRPPRRCITSEFMGGAQYTNDLVTSLLDHLPSLHHLWLGFDFACLREILRTASSIPAAINPWYRLTRLFMAHWITIDNNMCLATWLSLFPQLEIGSFTIVDQLVNPTAAITVHPPRAHRHLKELAITFASNVNLVTAFRNCSFPSLRSLWLEYENSSNSGTLFSTPSAMGLSVFPVLESLSIRNCAWPNDGDSMSRLLMLPTITNLNVFFPHSFRHVLGFLSLMQKRTTAGLNTPNTEFLVFPNISSLNLHVVESSEPCPWGFDLYYSDRSRHAMKSLMGTALCHAFPAISAARNQTQIKVEYVSWPDADDLQPTERENKENSYALLSSIRAHTGTENEGRDLIVQIQETMTPTSIKPNPLQEHFINYFH</sequence>
<dbReference type="Gene3D" id="3.80.10.10">
    <property type="entry name" value="Ribonuclease Inhibitor"/>
    <property type="match status" value="1"/>
</dbReference>
<dbReference type="EMBL" id="NHTK01000999">
    <property type="protein sequence ID" value="PPR04008.1"/>
    <property type="molecule type" value="Genomic_DNA"/>
</dbReference>
<name>A0A409YLV6_9AGAR</name>
<evidence type="ECO:0000256" key="1">
    <source>
        <dbReference type="SAM" id="Coils"/>
    </source>
</evidence>
<protein>
    <recommendedName>
        <fullName evidence="4">F-box domain-containing protein</fullName>
    </recommendedName>
</protein>
<dbReference type="InterPro" id="IPR032675">
    <property type="entry name" value="LRR_dom_sf"/>
</dbReference>
<keyword evidence="1" id="KW-0175">Coiled coil</keyword>
<dbReference type="SUPFAM" id="SSF52047">
    <property type="entry name" value="RNI-like"/>
    <property type="match status" value="1"/>
</dbReference>
<keyword evidence="3" id="KW-1185">Reference proteome</keyword>
<organism evidence="2 3">
    <name type="scientific">Panaeolus cyanescens</name>
    <dbReference type="NCBI Taxonomy" id="181874"/>
    <lineage>
        <taxon>Eukaryota</taxon>
        <taxon>Fungi</taxon>
        <taxon>Dikarya</taxon>
        <taxon>Basidiomycota</taxon>
        <taxon>Agaricomycotina</taxon>
        <taxon>Agaricomycetes</taxon>
        <taxon>Agaricomycetidae</taxon>
        <taxon>Agaricales</taxon>
        <taxon>Agaricineae</taxon>
        <taxon>Galeropsidaceae</taxon>
        <taxon>Panaeolus</taxon>
    </lineage>
</organism>
<dbReference type="InParanoid" id="A0A409YLV6"/>
<dbReference type="Proteomes" id="UP000284842">
    <property type="component" value="Unassembled WGS sequence"/>
</dbReference>
<evidence type="ECO:0000313" key="3">
    <source>
        <dbReference type="Proteomes" id="UP000284842"/>
    </source>
</evidence>
<feature type="coiled-coil region" evidence="1">
    <location>
        <begin position="57"/>
        <end position="91"/>
    </location>
</feature>